<keyword evidence="5" id="KW-0812">Transmembrane</keyword>
<evidence type="ECO:0000313" key="6">
    <source>
        <dbReference type="EMBL" id="MEI4273338.1"/>
    </source>
</evidence>
<dbReference type="Gene3D" id="3.90.550.10">
    <property type="entry name" value="Spore Coat Polysaccharide Biosynthesis Protein SpsA, Chain A"/>
    <property type="match status" value="2"/>
</dbReference>
<dbReference type="InterPro" id="IPR029044">
    <property type="entry name" value="Nucleotide-diphossugar_trans"/>
</dbReference>
<evidence type="ECO:0000256" key="3">
    <source>
        <dbReference type="ARBA" id="ARBA00022679"/>
    </source>
</evidence>
<dbReference type="Proteomes" id="UP001361570">
    <property type="component" value="Unassembled WGS sequence"/>
</dbReference>
<comment type="caution">
    <text evidence="6">The sequence shown here is derived from an EMBL/GenBank/DDBJ whole genome shotgun (WGS) entry which is preliminary data.</text>
</comment>
<feature type="transmembrane region" description="Helical" evidence="5">
    <location>
        <begin position="335"/>
        <end position="352"/>
    </location>
</feature>
<proteinExistence type="inferred from homology"/>
<keyword evidence="5" id="KW-1133">Transmembrane helix</keyword>
<dbReference type="SUPFAM" id="SSF53448">
    <property type="entry name" value="Nucleotide-diphospho-sugar transferases"/>
    <property type="match status" value="1"/>
</dbReference>
<reference evidence="6 7" key="1">
    <citation type="submission" date="2024-03" db="EMBL/GenBank/DDBJ databases">
        <title>Draft genome sequence of Klenkia sp. LSe6-5.</title>
        <authorList>
            <person name="Duangmal K."/>
            <person name="Chantavorakit T."/>
        </authorList>
    </citation>
    <scope>NUCLEOTIDE SEQUENCE [LARGE SCALE GENOMIC DNA]</scope>
    <source>
        <strain evidence="6 7">LSe6-5</strain>
    </source>
</reference>
<keyword evidence="2 6" id="KW-0328">Glycosyltransferase</keyword>
<keyword evidence="3 6" id="KW-0808">Transferase</keyword>
<dbReference type="CDD" id="cd06423">
    <property type="entry name" value="CESA_like"/>
    <property type="match status" value="1"/>
</dbReference>
<evidence type="ECO:0000256" key="4">
    <source>
        <dbReference type="SAM" id="MobiDB-lite"/>
    </source>
</evidence>
<dbReference type="PANTHER" id="PTHR43630:SF1">
    <property type="entry name" value="POLY-BETA-1,6-N-ACETYL-D-GLUCOSAMINE SYNTHASE"/>
    <property type="match status" value="1"/>
</dbReference>
<feature type="transmembrane region" description="Helical" evidence="5">
    <location>
        <begin position="307"/>
        <end position="329"/>
    </location>
</feature>
<sequence>MAGVRGAVVERVPDGPVPRIVVLIPAHDEAATITATLQALRSQTRQPDRVVVVADNCTDDTAALAAACGAEVFETVGNTDKKAGALNQALQRRFRRTASTDRREGTEAPAWVARRGPDRRAPQTVGGPDLGDDDLVLVMDADTQLAPEFVAAAVESLVRSPRMGAAGGLFYGQPGAGLLGQLQRNEYTRYSREIGRTGRVMVLTGTGTMFRVRALRAVAEARGSTLPGTHGQVYDTLALTEDNELTLALKTLGYRLTSPMACAVVTEIMPTWGDLWRQRMRWQRGALENLRHYGWTRVTLRYWLQQVGMAFGVLAFQAYLAVMVLSFTIGTGPAFSWFWTAVGLVFVLERVVTVARGGRRAQALALPLLPEMAYDLFLQVVFVRSLLDVLRRREATWHHLAPPAPVAA</sequence>
<gene>
    <name evidence="6" type="ORF">TEK04_16580</name>
</gene>
<comment type="similarity">
    <text evidence="1">Belongs to the glycosyltransferase 2 family.</text>
</comment>
<dbReference type="EC" id="2.4.-.-" evidence="6"/>
<keyword evidence="5" id="KW-0472">Membrane</keyword>
<feature type="region of interest" description="Disordered" evidence="4">
    <location>
        <begin position="95"/>
        <end position="132"/>
    </location>
</feature>
<dbReference type="RefSeq" id="WP_336405459.1">
    <property type="nucleotide sequence ID" value="NZ_JBAPLU010000019.1"/>
</dbReference>
<keyword evidence="7" id="KW-1185">Reference proteome</keyword>
<evidence type="ECO:0000256" key="1">
    <source>
        <dbReference type="ARBA" id="ARBA00006739"/>
    </source>
</evidence>
<dbReference type="EMBL" id="JBAPLU010000019">
    <property type="protein sequence ID" value="MEI4273338.1"/>
    <property type="molecule type" value="Genomic_DNA"/>
</dbReference>
<dbReference type="GO" id="GO:0016757">
    <property type="term" value="F:glycosyltransferase activity"/>
    <property type="evidence" value="ECO:0007669"/>
    <property type="project" value="UniProtKB-KW"/>
</dbReference>
<evidence type="ECO:0000256" key="5">
    <source>
        <dbReference type="SAM" id="Phobius"/>
    </source>
</evidence>
<evidence type="ECO:0000313" key="7">
    <source>
        <dbReference type="Proteomes" id="UP001361570"/>
    </source>
</evidence>
<dbReference type="PANTHER" id="PTHR43630">
    <property type="entry name" value="POLY-BETA-1,6-N-ACETYL-D-GLUCOSAMINE SYNTHASE"/>
    <property type="match status" value="1"/>
</dbReference>
<organism evidence="6 7">
    <name type="scientific">Klenkia sesuvii</name>
    <dbReference type="NCBI Taxonomy" id="3103137"/>
    <lineage>
        <taxon>Bacteria</taxon>
        <taxon>Bacillati</taxon>
        <taxon>Actinomycetota</taxon>
        <taxon>Actinomycetes</taxon>
        <taxon>Geodermatophilales</taxon>
        <taxon>Geodermatophilaceae</taxon>
        <taxon>Klenkia</taxon>
    </lineage>
</organism>
<accession>A0ABU8DXC3</accession>
<protein>
    <submittedName>
        <fullName evidence="6">Glycosyltransferase</fullName>
        <ecNumber evidence="6">2.4.-.-</ecNumber>
    </submittedName>
</protein>
<name>A0ABU8DXC3_9ACTN</name>
<evidence type="ECO:0000256" key="2">
    <source>
        <dbReference type="ARBA" id="ARBA00022676"/>
    </source>
</evidence>
<dbReference type="Pfam" id="PF13641">
    <property type="entry name" value="Glyco_tranf_2_3"/>
    <property type="match status" value="1"/>
</dbReference>